<protein>
    <submittedName>
        <fullName evidence="1">Uncharacterized protein</fullName>
    </submittedName>
</protein>
<proteinExistence type="predicted"/>
<reference evidence="1" key="1">
    <citation type="journal article" date="2015" name="Nature">
        <title>Complex archaea that bridge the gap between prokaryotes and eukaryotes.</title>
        <authorList>
            <person name="Spang A."/>
            <person name="Saw J.H."/>
            <person name="Jorgensen S.L."/>
            <person name="Zaremba-Niedzwiedzka K."/>
            <person name="Martijn J."/>
            <person name="Lind A.E."/>
            <person name="van Eijk R."/>
            <person name="Schleper C."/>
            <person name="Guy L."/>
            <person name="Ettema T.J."/>
        </authorList>
    </citation>
    <scope>NUCLEOTIDE SEQUENCE</scope>
</reference>
<name>A0A0F9QJ58_9ZZZZ</name>
<dbReference type="EMBL" id="LAZR01003950">
    <property type="protein sequence ID" value="KKN13196.1"/>
    <property type="molecule type" value="Genomic_DNA"/>
</dbReference>
<evidence type="ECO:0000313" key="1">
    <source>
        <dbReference type="EMBL" id="KKN13196.1"/>
    </source>
</evidence>
<comment type="caution">
    <text evidence="1">The sequence shown here is derived from an EMBL/GenBank/DDBJ whole genome shotgun (WGS) entry which is preliminary data.</text>
</comment>
<dbReference type="AlphaFoldDB" id="A0A0F9QJ58"/>
<gene>
    <name evidence="1" type="ORF">LCGC14_1008940</name>
</gene>
<sequence>MVAANLRAMEINSENRKTGKQKKLLRPYKCKICGNIHLTSMNKMKYKWRNDVNFRNKIHEQKFIKEESKKWEQENDC</sequence>
<organism evidence="1">
    <name type="scientific">marine sediment metagenome</name>
    <dbReference type="NCBI Taxonomy" id="412755"/>
    <lineage>
        <taxon>unclassified sequences</taxon>
        <taxon>metagenomes</taxon>
        <taxon>ecological metagenomes</taxon>
    </lineage>
</organism>
<accession>A0A0F9QJ58</accession>